<evidence type="ECO:0000256" key="1">
    <source>
        <dbReference type="SAM" id="SignalP"/>
    </source>
</evidence>
<proteinExistence type="predicted"/>
<keyword evidence="3" id="KW-1185">Reference proteome</keyword>
<reference evidence="2" key="1">
    <citation type="submission" date="2022-11" db="EMBL/GenBank/DDBJ databases">
        <authorList>
            <person name="Kikuchi T."/>
        </authorList>
    </citation>
    <scope>NUCLEOTIDE SEQUENCE</scope>
    <source>
        <strain evidence="2">PS1010</strain>
    </source>
</reference>
<protein>
    <recommendedName>
        <fullName evidence="4">Chondroitin proteoglycan 4 domain-containing protein</fullName>
    </recommendedName>
</protein>
<comment type="caution">
    <text evidence="2">The sequence shown here is derived from an EMBL/GenBank/DDBJ whole genome shotgun (WGS) entry which is preliminary data.</text>
</comment>
<feature type="signal peptide" evidence="1">
    <location>
        <begin position="1"/>
        <end position="19"/>
    </location>
</feature>
<sequence length="305" mass="34160">MMMMIVILLGYFAIGGISGFDVEQTHRLDPAIPTVAPHESASADSCIGQCSFNFMDDIRNQIGQEKASSLLQLNFNDFLNSFSNTTFFEKFCNIYHNFQHCSSKCQPGFLHQLLMRSSEIMDQYCVYNFEAIRAKFPCLANMHPDKQCVKTCTPHHSAVTSMANNFKNLALGGDTTSAEKYLAEGCEYITCTLHCDIPSIVQTCDYETAQLVVDLTRNSFNSMEKLALDTNVVSKWPQVCSDIKTYRLPKPSTPPESNNDVIAQNSIQENQNPQHPKMVQAPLINSSSGVLYFLGSIFTMFVLTF</sequence>
<evidence type="ECO:0008006" key="4">
    <source>
        <dbReference type="Google" id="ProtNLM"/>
    </source>
</evidence>
<accession>A0A9P1J0D9</accession>
<evidence type="ECO:0000313" key="2">
    <source>
        <dbReference type="EMBL" id="CAI5452713.1"/>
    </source>
</evidence>
<gene>
    <name evidence="2" type="ORF">CAMP_LOCUS15350</name>
</gene>
<dbReference type="EMBL" id="CANHGI010000005">
    <property type="protein sequence ID" value="CAI5452713.1"/>
    <property type="molecule type" value="Genomic_DNA"/>
</dbReference>
<dbReference type="Proteomes" id="UP001152747">
    <property type="component" value="Unassembled WGS sequence"/>
</dbReference>
<feature type="chain" id="PRO_5040415645" description="Chondroitin proteoglycan 4 domain-containing protein" evidence="1">
    <location>
        <begin position="20"/>
        <end position="305"/>
    </location>
</feature>
<organism evidence="2 3">
    <name type="scientific">Caenorhabditis angaria</name>
    <dbReference type="NCBI Taxonomy" id="860376"/>
    <lineage>
        <taxon>Eukaryota</taxon>
        <taxon>Metazoa</taxon>
        <taxon>Ecdysozoa</taxon>
        <taxon>Nematoda</taxon>
        <taxon>Chromadorea</taxon>
        <taxon>Rhabditida</taxon>
        <taxon>Rhabditina</taxon>
        <taxon>Rhabditomorpha</taxon>
        <taxon>Rhabditoidea</taxon>
        <taxon>Rhabditidae</taxon>
        <taxon>Peloderinae</taxon>
        <taxon>Caenorhabditis</taxon>
    </lineage>
</organism>
<dbReference type="PANTHER" id="PTHR36944:SF1">
    <property type="entry name" value="CPG4 DOMAIN-CONTAINING PROTEIN"/>
    <property type="match status" value="1"/>
</dbReference>
<dbReference type="OrthoDB" id="5829851at2759"/>
<dbReference type="PANTHER" id="PTHR36944">
    <property type="entry name" value="PROTEIN CBG02791-RELATED"/>
    <property type="match status" value="1"/>
</dbReference>
<evidence type="ECO:0000313" key="3">
    <source>
        <dbReference type="Proteomes" id="UP001152747"/>
    </source>
</evidence>
<keyword evidence="1" id="KW-0732">Signal</keyword>
<dbReference type="AlphaFoldDB" id="A0A9P1J0D9"/>
<name>A0A9P1J0D9_9PELO</name>